<evidence type="ECO:0000313" key="3">
    <source>
        <dbReference type="Proteomes" id="UP000250235"/>
    </source>
</evidence>
<name>A0A2Z7AFP9_9LAMI</name>
<gene>
    <name evidence="2" type="ORF">F511_34389</name>
</gene>
<dbReference type="EMBL" id="KV017546">
    <property type="protein sequence ID" value="KZV18054.1"/>
    <property type="molecule type" value="Genomic_DNA"/>
</dbReference>
<organism evidence="2 3">
    <name type="scientific">Dorcoceras hygrometricum</name>
    <dbReference type="NCBI Taxonomy" id="472368"/>
    <lineage>
        <taxon>Eukaryota</taxon>
        <taxon>Viridiplantae</taxon>
        <taxon>Streptophyta</taxon>
        <taxon>Embryophyta</taxon>
        <taxon>Tracheophyta</taxon>
        <taxon>Spermatophyta</taxon>
        <taxon>Magnoliopsida</taxon>
        <taxon>eudicotyledons</taxon>
        <taxon>Gunneridae</taxon>
        <taxon>Pentapetalae</taxon>
        <taxon>asterids</taxon>
        <taxon>lamiids</taxon>
        <taxon>Lamiales</taxon>
        <taxon>Gesneriaceae</taxon>
        <taxon>Didymocarpoideae</taxon>
        <taxon>Trichosporeae</taxon>
        <taxon>Loxocarpinae</taxon>
        <taxon>Dorcoceras</taxon>
    </lineage>
</organism>
<proteinExistence type="predicted"/>
<evidence type="ECO:0000256" key="1">
    <source>
        <dbReference type="SAM" id="MobiDB-lite"/>
    </source>
</evidence>
<feature type="compositionally biased region" description="Basic residues" evidence="1">
    <location>
        <begin position="168"/>
        <end position="180"/>
    </location>
</feature>
<feature type="region of interest" description="Disordered" evidence="1">
    <location>
        <begin position="159"/>
        <end position="180"/>
    </location>
</feature>
<reference evidence="2 3" key="1">
    <citation type="journal article" date="2015" name="Proc. Natl. Acad. Sci. U.S.A.">
        <title>The resurrection genome of Boea hygrometrica: A blueprint for survival of dehydration.</title>
        <authorList>
            <person name="Xiao L."/>
            <person name="Yang G."/>
            <person name="Zhang L."/>
            <person name="Yang X."/>
            <person name="Zhao S."/>
            <person name="Ji Z."/>
            <person name="Zhou Q."/>
            <person name="Hu M."/>
            <person name="Wang Y."/>
            <person name="Chen M."/>
            <person name="Xu Y."/>
            <person name="Jin H."/>
            <person name="Xiao X."/>
            <person name="Hu G."/>
            <person name="Bao F."/>
            <person name="Hu Y."/>
            <person name="Wan P."/>
            <person name="Li L."/>
            <person name="Deng X."/>
            <person name="Kuang T."/>
            <person name="Xiang C."/>
            <person name="Zhu J.K."/>
            <person name="Oliver M.J."/>
            <person name="He Y."/>
        </authorList>
    </citation>
    <scope>NUCLEOTIDE SEQUENCE [LARGE SCALE GENOMIC DNA]</scope>
    <source>
        <strain evidence="3">cv. XS01</strain>
    </source>
</reference>
<protein>
    <submittedName>
        <fullName evidence="2">Uncharacterized protein</fullName>
    </submittedName>
</protein>
<dbReference type="Proteomes" id="UP000250235">
    <property type="component" value="Unassembled WGS sequence"/>
</dbReference>
<keyword evidence="3" id="KW-1185">Reference proteome</keyword>
<accession>A0A2Z7AFP9</accession>
<dbReference type="AlphaFoldDB" id="A0A2Z7AFP9"/>
<sequence length="398" mass="44562">MMTSAVTSAISRKLQRKPAVGTGRTSYWTVKPALTNKEFSSWTFSKENPTADDLAKQFQQQRFSSNDQAVTAQQRCKISNNANLAEATSSSPRKTGARLRKNSCNRFTARLHSNSRIRATRLHTRFLTRAKHLHALGRPDFRLRSVHVKPDFELVSGRDTDHVDGGTRRRHGATQGGARRRKAATCVTLNGSGIQLAVGPQPLRLRNQNFGLAHRIMVKRLAKSPHDPLGITDSSCKNRLVVVSVQYGPFNTYIPIRSTTIGKSRVAKDPITTHTSWRLNSDIASVTSWLKSRLVKDKVKSGSKSSVLNQQRRGSMKAKSVWVKFLPQRDLNGQSVKPKLNRSHNVSARTLVDIHTGKTIKDNRYKASQESIIWYLDSGCARHMTGNPKLLSDVMQYK</sequence>
<evidence type="ECO:0000313" key="2">
    <source>
        <dbReference type="EMBL" id="KZV18054.1"/>
    </source>
</evidence>